<evidence type="ECO:0000256" key="1">
    <source>
        <dbReference type="SAM" id="Phobius"/>
    </source>
</evidence>
<accession>A0AAE0K2L1</accession>
<feature type="transmembrane region" description="Helical" evidence="1">
    <location>
        <begin position="93"/>
        <end position="113"/>
    </location>
</feature>
<dbReference type="Proteomes" id="UP001285441">
    <property type="component" value="Unassembled WGS sequence"/>
</dbReference>
<reference evidence="2" key="1">
    <citation type="journal article" date="2023" name="Mol. Phylogenet. Evol.">
        <title>Genome-scale phylogeny and comparative genomics of the fungal order Sordariales.</title>
        <authorList>
            <person name="Hensen N."/>
            <person name="Bonometti L."/>
            <person name="Westerberg I."/>
            <person name="Brannstrom I.O."/>
            <person name="Guillou S."/>
            <person name="Cros-Aarteil S."/>
            <person name="Calhoun S."/>
            <person name="Haridas S."/>
            <person name="Kuo A."/>
            <person name="Mondo S."/>
            <person name="Pangilinan J."/>
            <person name="Riley R."/>
            <person name="LaButti K."/>
            <person name="Andreopoulos B."/>
            <person name="Lipzen A."/>
            <person name="Chen C."/>
            <person name="Yan M."/>
            <person name="Daum C."/>
            <person name="Ng V."/>
            <person name="Clum A."/>
            <person name="Steindorff A."/>
            <person name="Ohm R.A."/>
            <person name="Martin F."/>
            <person name="Silar P."/>
            <person name="Natvig D.O."/>
            <person name="Lalanne C."/>
            <person name="Gautier V."/>
            <person name="Ament-Velasquez S.L."/>
            <person name="Kruys A."/>
            <person name="Hutchinson M.I."/>
            <person name="Powell A.J."/>
            <person name="Barry K."/>
            <person name="Miller A.N."/>
            <person name="Grigoriev I.V."/>
            <person name="Debuchy R."/>
            <person name="Gladieux P."/>
            <person name="Hiltunen Thoren M."/>
            <person name="Johannesson H."/>
        </authorList>
    </citation>
    <scope>NUCLEOTIDE SEQUENCE</scope>
    <source>
        <strain evidence="2">CBS 232.78</strain>
    </source>
</reference>
<evidence type="ECO:0000313" key="3">
    <source>
        <dbReference type="Proteomes" id="UP001285441"/>
    </source>
</evidence>
<feature type="transmembrane region" description="Helical" evidence="1">
    <location>
        <begin position="210"/>
        <end position="228"/>
    </location>
</feature>
<feature type="transmembrane region" description="Helical" evidence="1">
    <location>
        <begin position="169"/>
        <end position="190"/>
    </location>
</feature>
<sequence>MEPPKRRFTAPLAATFTALAVFGLWKLRVEPTLENVPVDFDVHVFQNQQLPDGTVLRTRYTGLAWVDGMLTMLVGAFMPGVAGREPPVRMQQWYFLIQWFAVVCVWTVEAHLVRNEKRVIRFTTIFALLYQTVGGAFIIPLYCLLCLFPWGEQGRALASGRRLRVSYAGALLPAVLIGYLAPTIAMYFPWDRLSSDSSNLRQIATAVWQPAPMVPNLLMLLFASLGLSRDSVQSPNGAGKGDLEKILRVHVFASLACAAAHVFFVYSCLTSTDPSVSLASVLLPDQSAWRRSLGQGLMYMFQWDFWVCFVSTLLWSWVAVADALRVTGEDVSFARLLGAGFGISLLAVVLGPGAAVSTAWYWIEKRLFQAEVVNASRKRI</sequence>
<keyword evidence="1" id="KW-1133">Transmembrane helix</keyword>
<organism evidence="2 3">
    <name type="scientific">Podospora didyma</name>
    <dbReference type="NCBI Taxonomy" id="330526"/>
    <lineage>
        <taxon>Eukaryota</taxon>
        <taxon>Fungi</taxon>
        <taxon>Dikarya</taxon>
        <taxon>Ascomycota</taxon>
        <taxon>Pezizomycotina</taxon>
        <taxon>Sordariomycetes</taxon>
        <taxon>Sordariomycetidae</taxon>
        <taxon>Sordariales</taxon>
        <taxon>Podosporaceae</taxon>
        <taxon>Podospora</taxon>
    </lineage>
</organism>
<feature type="transmembrane region" description="Helical" evidence="1">
    <location>
        <begin position="125"/>
        <end position="148"/>
    </location>
</feature>
<keyword evidence="3" id="KW-1185">Reference proteome</keyword>
<proteinExistence type="predicted"/>
<comment type="caution">
    <text evidence="2">The sequence shown here is derived from an EMBL/GenBank/DDBJ whole genome shotgun (WGS) entry which is preliminary data.</text>
</comment>
<reference evidence="2" key="2">
    <citation type="submission" date="2023-06" db="EMBL/GenBank/DDBJ databases">
        <authorList>
            <consortium name="Lawrence Berkeley National Laboratory"/>
            <person name="Haridas S."/>
            <person name="Hensen N."/>
            <person name="Bonometti L."/>
            <person name="Westerberg I."/>
            <person name="Brannstrom I.O."/>
            <person name="Guillou S."/>
            <person name="Cros-Aarteil S."/>
            <person name="Calhoun S."/>
            <person name="Kuo A."/>
            <person name="Mondo S."/>
            <person name="Pangilinan J."/>
            <person name="Riley R."/>
            <person name="LaButti K."/>
            <person name="Andreopoulos B."/>
            <person name="Lipzen A."/>
            <person name="Chen C."/>
            <person name="Yanf M."/>
            <person name="Daum C."/>
            <person name="Ng V."/>
            <person name="Clum A."/>
            <person name="Steindorff A."/>
            <person name="Ohm R."/>
            <person name="Martin F."/>
            <person name="Silar P."/>
            <person name="Natvig D."/>
            <person name="Lalanne C."/>
            <person name="Gautier V."/>
            <person name="Ament-velasquez S.L."/>
            <person name="Kruys A."/>
            <person name="Hutchinson M.I."/>
            <person name="Powell A.J."/>
            <person name="Barry K."/>
            <person name="Miller A.N."/>
            <person name="Grigoriev I.V."/>
            <person name="Debuchy R."/>
            <person name="Gladieux P."/>
            <person name="Thoren M.H."/>
            <person name="Johannesson H."/>
        </authorList>
    </citation>
    <scope>NUCLEOTIDE SEQUENCE</scope>
    <source>
        <strain evidence="2">CBS 232.78</strain>
    </source>
</reference>
<feature type="transmembrane region" description="Helical" evidence="1">
    <location>
        <begin position="336"/>
        <end position="363"/>
    </location>
</feature>
<dbReference type="AlphaFoldDB" id="A0AAE0K2L1"/>
<feature type="transmembrane region" description="Helical" evidence="1">
    <location>
        <begin position="249"/>
        <end position="267"/>
    </location>
</feature>
<gene>
    <name evidence="2" type="ORF">B0H63DRAFT_455221</name>
</gene>
<feature type="transmembrane region" description="Helical" evidence="1">
    <location>
        <begin position="62"/>
        <end position="81"/>
    </location>
</feature>
<protein>
    <submittedName>
        <fullName evidence="2">Uncharacterized protein</fullName>
    </submittedName>
</protein>
<dbReference type="EMBL" id="JAULSW010000010">
    <property type="protein sequence ID" value="KAK3368440.1"/>
    <property type="molecule type" value="Genomic_DNA"/>
</dbReference>
<evidence type="ECO:0000313" key="2">
    <source>
        <dbReference type="EMBL" id="KAK3368440.1"/>
    </source>
</evidence>
<keyword evidence="1" id="KW-0812">Transmembrane</keyword>
<feature type="transmembrane region" description="Helical" evidence="1">
    <location>
        <begin position="303"/>
        <end position="324"/>
    </location>
</feature>
<name>A0AAE0K2L1_9PEZI</name>
<keyword evidence="1" id="KW-0472">Membrane</keyword>